<dbReference type="GO" id="GO:0005813">
    <property type="term" value="C:centrosome"/>
    <property type="evidence" value="ECO:0007669"/>
    <property type="project" value="InterPro"/>
</dbReference>
<accession>A0A3B3QI28</accession>
<dbReference type="Ensembl" id="ENSPKIT00000029063.1">
    <property type="protein sequence ID" value="ENSPKIP00000005071.1"/>
    <property type="gene ID" value="ENSPKIG00000021888.1"/>
</dbReference>
<dbReference type="AlphaFoldDB" id="A0A3B3QI28"/>
<dbReference type="STRING" id="1676925.ENSPKIP00000005071"/>
<reference evidence="3" key="1">
    <citation type="submission" date="2025-08" db="UniProtKB">
        <authorList>
            <consortium name="Ensembl"/>
        </authorList>
    </citation>
    <scope>IDENTIFICATION</scope>
</reference>
<feature type="coiled-coil region" evidence="1">
    <location>
        <begin position="345"/>
        <end position="521"/>
    </location>
</feature>
<feature type="compositionally biased region" description="Basic and acidic residues" evidence="2">
    <location>
        <begin position="295"/>
        <end position="312"/>
    </location>
</feature>
<sequence>MKTHLSASRLYGLNLCYSKHYASGSSRLVTVILKFKNCFQIFFCTSNSRALWYSMKSLSDSDEEEFGEYQKKLRERANRSILQLTDVLGDPSSEADSMDAGGGQQSDSIVGEESWHWLQHSDAVNQLRSLLLKQEKEANLHSTAKGKPMSERKSSDDASLPAVQDLVPILHNQSEYIRHLEAEVKFCKEELVGVKQRIRVVVLENEKLHRELKSKAVEDTLKDYTILDAPTDGPEPMGSTPKADRAQRGEQAAAAVAQQLDTNKWQNELAQLKLLYQAQTQALETQVLSLRRELTTSQKETEEVKGRLRRQEAASSSGGGLARVGGLCLQCAQQEAHGSVHAQAVERLTKERDELLGALSSLRATHSEMQQRERSAYQQVKQAVEMAEEASLEKARAQVQCEQVRGELARQRERLERELLAEQERLTLAREGVRKEVRKEKEELAWKVTDLSQKVAELQGQLDWGERERSSLSAQLEEALKKLGSQEEESSKVCADLRLQVTQCQLRREEAERALQEHSTRSSRQLELAAQEAAKLAAELSGCGQRLEAAQRAAGVARAEALGLTERLGRVQHQLHLTRKEKEMAERSRNEEVVVLTSRVEECKRELMQRLCEVEEDHQRSVGELESLLSSQNSLIGRLREECHGLGAQLEEVAESSRVEVDHLSQENQHLQESVEKLRGRCQEMEEQCVQHGRIHQRMKQRLQQLDQHSQASAQQVLELLNRQNQLMQERQALSEEMRSLRVRVSGPTGAGHHNAEHGPTGRRLPAHVATPLYSRQVN</sequence>
<evidence type="ECO:0000313" key="3">
    <source>
        <dbReference type="Ensembl" id="ENSPKIP00000005071.1"/>
    </source>
</evidence>
<dbReference type="GeneTree" id="ENSGT00940000164292"/>
<evidence type="ECO:0000256" key="2">
    <source>
        <dbReference type="SAM" id="MobiDB-lite"/>
    </source>
</evidence>
<dbReference type="GO" id="GO:0030010">
    <property type="term" value="P:establishment of cell polarity"/>
    <property type="evidence" value="ECO:0007669"/>
    <property type="project" value="TreeGrafter"/>
</dbReference>
<dbReference type="Pfam" id="PF15964">
    <property type="entry name" value="CCCAP"/>
    <property type="match status" value="1"/>
</dbReference>
<dbReference type="GO" id="GO:0005814">
    <property type="term" value="C:centriole"/>
    <property type="evidence" value="ECO:0007669"/>
    <property type="project" value="TreeGrafter"/>
</dbReference>
<feature type="region of interest" description="Disordered" evidence="2">
    <location>
        <begin position="746"/>
        <end position="779"/>
    </location>
</feature>
<dbReference type="GO" id="GO:0007098">
    <property type="term" value="P:centrosome cycle"/>
    <property type="evidence" value="ECO:0007669"/>
    <property type="project" value="InterPro"/>
</dbReference>
<evidence type="ECO:0000313" key="4">
    <source>
        <dbReference type="Proteomes" id="UP000261540"/>
    </source>
</evidence>
<keyword evidence="4" id="KW-1185">Reference proteome</keyword>
<protein>
    <submittedName>
        <fullName evidence="3">SHH signaling and ciliogenesis regulator sdccag8</fullName>
    </submittedName>
</protein>
<dbReference type="GO" id="GO:0001764">
    <property type="term" value="P:neuron migration"/>
    <property type="evidence" value="ECO:0007669"/>
    <property type="project" value="TreeGrafter"/>
</dbReference>
<evidence type="ECO:0000256" key="1">
    <source>
        <dbReference type="SAM" id="Coils"/>
    </source>
</evidence>
<proteinExistence type="predicted"/>
<dbReference type="GO" id="GO:0043009">
    <property type="term" value="P:chordate embryonic development"/>
    <property type="evidence" value="ECO:0007669"/>
    <property type="project" value="Ensembl"/>
</dbReference>
<feature type="coiled-coil region" evidence="1">
    <location>
        <begin position="654"/>
        <end position="744"/>
    </location>
</feature>
<feature type="region of interest" description="Disordered" evidence="2">
    <location>
        <begin position="295"/>
        <end position="317"/>
    </location>
</feature>
<dbReference type="InterPro" id="IPR031887">
    <property type="entry name" value="SDCCAG8"/>
</dbReference>
<feature type="region of interest" description="Disordered" evidence="2">
    <location>
        <begin position="226"/>
        <end position="252"/>
    </location>
</feature>
<dbReference type="PANTHER" id="PTHR34343">
    <property type="entry name" value="SEROLOGICALLY DEFINED COLON CANCER ANTIGEN 8"/>
    <property type="match status" value="1"/>
</dbReference>
<dbReference type="GO" id="GO:0035148">
    <property type="term" value="P:tube formation"/>
    <property type="evidence" value="ECO:0007669"/>
    <property type="project" value="TreeGrafter"/>
</dbReference>
<organism evidence="3 4">
    <name type="scientific">Paramormyrops kingsleyae</name>
    <dbReference type="NCBI Taxonomy" id="1676925"/>
    <lineage>
        <taxon>Eukaryota</taxon>
        <taxon>Metazoa</taxon>
        <taxon>Chordata</taxon>
        <taxon>Craniata</taxon>
        <taxon>Vertebrata</taxon>
        <taxon>Euteleostomi</taxon>
        <taxon>Actinopterygii</taxon>
        <taxon>Neopterygii</taxon>
        <taxon>Teleostei</taxon>
        <taxon>Osteoglossocephala</taxon>
        <taxon>Osteoglossomorpha</taxon>
        <taxon>Osteoglossiformes</taxon>
        <taxon>Mormyridae</taxon>
        <taxon>Paramormyrops</taxon>
    </lineage>
</organism>
<dbReference type="Proteomes" id="UP000261540">
    <property type="component" value="Unplaced"/>
</dbReference>
<feature type="region of interest" description="Disordered" evidence="2">
    <location>
        <begin position="139"/>
        <end position="160"/>
    </location>
</feature>
<reference evidence="3" key="2">
    <citation type="submission" date="2025-09" db="UniProtKB">
        <authorList>
            <consortium name="Ensembl"/>
        </authorList>
    </citation>
    <scope>IDENTIFICATION</scope>
</reference>
<name>A0A3B3QI28_9TELE</name>
<keyword evidence="1" id="KW-0175">Coiled coil</keyword>
<dbReference type="PANTHER" id="PTHR34343:SF1">
    <property type="entry name" value="SEROLOGICALLY DEFINED COLON CANCER ANTIGEN 8"/>
    <property type="match status" value="1"/>
</dbReference>